<dbReference type="AlphaFoldDB" id="A0A0G0PVP2"/>
<accession>A0A0G0PVP2</accession>
<protein>
    <submittedName>
        <fullName evidence="1">Uncharacterized protein</fullName>
    </submittedName>
</protein>
<gene>
    <name evidence="1" type="ORF">UT64_C0045G0007</name>
</gene>
<reference evidence="1 2" key="1">
    <citation type="journal article" date="2015" name="Nature">
        <title>rRNA introns, odd ribosomes, and small enigmatic genomes across a large radiation of phyla.</title>
        <authorList>
            <person name="Brown C.T."/>
            <person name="Hug L.A."/>
            <person name="Thomas B.C."/>
            <person name="Sharon I."/>
            <person name="Castelle C.J."/>
            <person name="Singh A."/>
            <person name="Wilkins M.J."/>
            <person name="Williams K.H."/>
            <person name="Banfield J.F."/>
        </authorList>
    </citation>
    <scope>NUCLEOTIDE SEQUENCE [LARGE SCALE GENOMIC DNA]</scope>
</reference>
<dbReference type="Proteomes" id="UP000034137">
    <property type="component" value="Unassembled WGS sequence"/>
</dbReference>
<name>A0A0G0PVP2_9BACT</name>
<organism evidence="1 2">
    <name type="scientific">Candidatus Falkowbacteria bacterium GW2011_GWF2_39_8</name>
    <dbReference type="NCBI Taxonomy" id="1618642"/>
    <lineage>
        <taxon>Bacteria</taxon>
        <taxon>Candidatus Falkowiibacteriota</taxon>
    </lineage>
</organism>
<proteinExistence type="predicted"/>
<dbReference type="EMBL" id="LBXO01000045">
    <property type="protein sequence ID" value="KKR31998.1"/>
    <property type="molecule type" value="Genomic_DNA"/>
</dbReference>
<sequence>MSLYKDITSRIQSILFHIGCIEIVFDVPVDLAIIRRKAYIAFLTNDSTNVLGCSVLASLEKDGQNGIVKTLRLHYPVDDRITTTSIKKTRIHFLVGRRKLVKWFSK</sequence>
<evidence type="ECO:0000313" key="2">
    <source>
        <dbReference type="Proteomes" id="UP000034137"/>
    </source>
</evidence>
<comment type="caution">
    <text evidence="1">The sequence shown here is derived from an EMBL/GenBank/DDBJ whole genome shotgun (WGS) entry which is preliminary data.</text>
</comment>
<evidence type="ECO:0000313" key="1">
    <source>
        <dbReference type="EMBL" id="KKR31998.1"/>
    </source>
</evidence>